<feature type="non-terminal residue" evidence="3">
    <location>
        <position position="1"/>
    </location>
</feature>
<dbReference type="InterPro" id="IPR013783">
    <property type="entry name" value="Ig-like_fold"/>
</dbReference>
<dbReference type="Gene3D" id="2.60.40.10">
    <property type="entry name" value="Immunoglobulins"/>
    <property type="match status" value="1"/>
</dbReference>
<evidence type="ECO:0000313" key="2">
    <source>
        <dbReference type="EMBL" id="KAF4684863.1"/>
    </source>
</evidence>
<dbReference type="InterPro" id="IPR002909">
    <property type="entry name" value="IPT_dom"/>
</dbReference>
<dbReference type="Proteomes" id="UP000574390">
    <property type="component" value="Unassembled WGS sequence"/>
</dbReference>
<evidence type="ECO:0000313" key="5">
    <source>
        <dbReference type="Proteomes" id="UP000574390"/>
    </source>
</evidence>
<dbReference type="CDD" id="cd00102">
    <property type="entry name" value="IPT"/>
    <property type="match status" value="1"/>
</dbReference>
<protein>
    <recommendedName>
        <fullName evidence="1">IPT/TIG domain-containing protein</fullName>
    </recommendedName>
</protein>
<proteinExistence type="predicted"/>
<dbReference type="InterPro" id="IPR014756">
    <property type="entry name" value="Ig_E-set"/>
</dbReference>
<feature type="non-terminal residue" evidence="3">
    <location>
        <position position="134"/>
    </location>
</feature>
<feature type="domain" description="IPT/TIG" evidence="1">
    <location>
        <begin position="35"/>
        <end position="122"/>
    </location>
</feature>
<dbReference type="EMBL" id="JABANM010037126">
    <property type="protein sequence ID" value="KAF4684863.1"/>
    <property type="molecule type" value="Genomic_DNA"/>
</dbReference>
<name>A0A7J6UJK1_PEROL</name>
<keyword evidence="4" id="KW-1185">Reference proteome</keyword>
<dbReference type="EMBL" id="JABANO010002620">
    <property type="protein sequence ID" value="KAF4757480.1"/>
    <property type="molecule type" value="Genomic_DNA"/>
</dbReference>
<organism evidence="3 4">
    <name type="scientific">Perkinsus olseni</name>
    <name type="common">Perkinsus atlanticus</name>
    <dbReference type="NCBI Taxonomy" id="32597"/>
    <lineage>
        <taxon>Eukaryota</taxon>
        <taxon>Sar</taxon>
        <taxon>Alveolata</taxon>
        <taxon>Perkinsozoa</taxon>
        <taxon>Perkinsea</taxon>
        <taxon>Perkinsida</taxon>
        <taxon>Perkinsidae</taxon>
        <taxon>Perkinsus</taxon>
    </lineage>
</organism>
<evidence type="ECO:0000313" key="3">
    <source>
        <dbReference type="EMBL" id="KAF4757480.1"/>
    </source>
</evidence>
<dbReference type="AlphaFoldDB" id="A0A7J6UJK1"/>
<gene>
    <name evidence="2" type="ORF">FOZ62_012409</name>
    <name evidence="3" type="ORF">FOZ63_013786</name>
</gene>
<accession>A0A7J6UJK1</accession>
<evidence type="ECO:0000313" key="4">
    <source>
        <dbReference type="Proteomes" id="UP000553632"/>
    </source>
</evidence>
<evidence type="ECO:0000259" key="1">
    <source>
        <dbReference type="Pfam" id="PF01833"/>
    </source>
</evidence>
<sequence length="134" mass="14503">ADESRLIVFGGWSNKWLDDVWQINVSSIVGPPYAIIKVEPALGPVTGNQLIRIRGVGATSTQGTVTVRFSTAKDFADTVGTVIDDNTIECLTPAVVQTIGPKRCDVRFAVGVKDFTTTLAHFDYFLNTIADKSL</sequence>
<dbReference type="Proteomes" id="UP000553632">
    <property type="component" value="Unassembled WGS sequence"/>
</dbReference>
<dbReference type="SUPFAM" id="SSF81296">
    <property type="entry name" value="E set domains"/>
    <property type="match status" value="1"/>
</dbReference>
<dbReference type="Pfam" id="PF01833">
    <property type="entry name" value="TIG"/>
    <property type="match status" value="1"/>
</dbReference>
<reference evidence="4 5" key="1">
    <citation type="submission" date="2020-04" db="EMBL/GenBank/DDBJ databases">
        <title>Perkinsus olseni comparative genomics.</title>
        <authorList>
            <person name="Bogema D.R."/>
        </authorList>
    </citation>
    <scope>NUCLEOTIDE SEQUENCE [LARGE SCALE GENOMIC DNA]</scope>
    <source>
        <strain evidence="2">ATCC PRA-205</strain>
        <strain evidence="3 4">ATCC PRA-207</strain>
    </source>
</reference>
<comment type="caution">
    <text evidence="3">The sequence shown here is derived from an EMBL/GenBank/DDBJ whole genome shotgun (WGS) entry which is preliminary data.</text>
</comment>